<keyword evidence="2" id="KW-1133">Transmembrane helix</keyword>
<dbReference type="Proteomes" id="UP000664169">
    <property type="component" value="Unassembled WGS sequence"/>
</dbReference>
<dbReference type="Pfam" id="PF23317">
    <property type="entry name" value="YVC1_C"/>
    <property type="match status" value="1"/>
</dbReference>
<evidence type="ECO:0000313" key="5">
    <source>
        <dbReference type="Proteomes" id="UP000664169"/>
    </source>
</evidence>
<gene>
    <name evidence="4" type="ORF">GOMPHAMPRED_000377</name>
</gene>
<proteinExistence type="predicted"/>
<organism evidence="4 5">
    <name type="scientific">Gomphillus americanus</name>
    <dbReference type="NCBI Taxonomy" id="1940652"/>
    <lineage>
        <taxon>Eukaryota</taxon>
        <taxon>Fungi</taxon>
        <taxon>Dikarya</taxon>
        <taxon>Ascomycota</taxon>
        <taxon>Pezizomycotina</taxon>
        <taxon>Lecanoromycetes</taxon>
        <taxon>OSLEUM clade</taxon>
        <taxon>Ostropomycetidae</taxon>
        <taxon>Ostropales</taxon>
        <taxon>Graphidaceae</taxon>
        <taxon>Gomphilloideae</taxon>
        <taxon>Gomphillus</taxon>
    </lineage>
</organism>
<feature type="transmembrane region" description="Helical" evidence="2">
    <location>
        <begin position="442"/>
        <end position="464"/>
    </location>
</feature>
<evidence type="ECO:0000256" key="1">
    <source>
        <dbReference type="SAM" id="MobiDB-lite"/>
    </source>
</evidence>
<feature type="region of interest" description="Disordered" evidence="1">
    <location>
        <begin position="570"/>
        <end position="654"/>
    </location>
</feature>
<feature type="transmembrane region" description="Helical" evidence="2">
    <location>
        <begin position="251"/>
        <end position="269"/>
    </location>
</feature>
<accession>A0A8H3I507</accession>
<dbReference type="InterPro" id="IPR052971">
    <property type="entry name" value="TRP_calcium_channel"/>
</dbReference>
<feature type="domain" description="Calcium channel YVC1-like C-terminal transmembrane" evidence="3">
    <location>
        <begin position="257"/>
        <end position="546"/>
    </location>
</feature>
<keyword evidence="2" id="KW-0812">Transmembrane</keyword>
<name>A0A8H3I507_9LECA</name>
<feature type="transmembrane region" description="Helical" evidence="2">
    <location>
        <begin position="304"/>
        <end position="327"/>
    </location>
</feature>
<feature type="transmembrane region" description="Helical" evidence="2">
    <location>
        <begin position="275"/>
        <end position="292"/>
    </location>
</feature>
<sequence>MERPASSADLPGSIPFPDISKEQTFFDIVSALATYISSLIVTPYTFEDLRIGEGNYLLGPITEQLGANCQQTEIVAALLALKWHYGLDPDDRGIMQTRGWACEIIAWRYLSYLSEYDVLDFLLYEVKPRRVSNRTRASTWFRSSSRTPSETSNLLPRSISPTPPPLEESEDDGTDPTARFVGLNALEIAAVAEAKKFLAQRSVQRIIGAIWRGDVIFWPALSVTTTKKPQRYNPHRADPYSRLRVPLYQKVFEALFFASFLALYYAVLLERHPERITPIELLLYVWIAAFAYDEFGELRDSGSLFYAVDVWNLWDACIVLVALIFLILRTVGLVQGNSALLDISFDVLSLEALFLVPRLCSILSVHPYFGTLIPCLKEMTKDFTKFLSVVIILYLGFLTTFAMLARDTFPVSHISWLLVYVFFGSSYLGFDAASKISPLLGPPLMMIFVALTNILLLTSLISLLSNSLTKVMDHAREEYLFQYSLFVLEASASRRLTYYLPPLNLIPLILFRPLRPCVHQETLRQLRITTLKATHWPFVLMIKAFESAPSPKNWLAWCLGRGFGDRDREEEVYSNFAPPRQLSSGNDSCSATTGASEVHGKKASKNWRLDLQPQRSHGRNFSSTNTLPLAATGTTSSTPDNNGRGGGSLRDPRKQREIYATLRPHDAADRRNAEAQLHALVDSEVENKSSSGKGYATSQEYRDLKRSIVGLEAMVKQLLATRKDDDENAVESHPPITEGTSLNDDEG</sequence>
<feature type="transmembrane region" description="Helical" evidence="2">
    <location>
        <begin position="386"/>
        <end position="405"/>
    </location>
</feature>
<dbReference type="AlphaFoldDB" id="A0A8H3I507"/>
<feature type="region of interest" description="Disordered" evidence="1">
    <location>
        <begin position="141"/>
        <end position="174"/>
    </location>
</feature>
<dbReference type="EMBL" id="CAJPDQ010000001">
    <property type="protein sequence ID" value="CAF9903560.1"/>
    <property type="molecule type" value="Genomic_DNA"/>
</dbReference>
<protein>
    <recommendedName>
        <fullName evidence="3">Calcium channel YVC1-like C-terminal transmembrane domain-containing protein</fullName>
    </recommendedName>
</protein>
<feature type="region of interest" description="Disordered" evidence="1">
    <location>
        <begin position="720"/>
        <end position="747"/>
    </location>
</feature>
<reference evidence="4" key="1">
    <citation type="submission" date="2021-03" db="EMBL/GenBank/DDBJ databases">
        <authorList>
            <person name="Tagirdzhanova G."/>
        </authorList>
    </citation>
    <scope>NUCLEOTIDE SEQUENCE</scope>
</reference>
<dbReference type="PANTHER" id="PTHR35859:SF5">
    <property type="entry name" value="ION TRANSPORT DOMAIN-CONTAINING PROTEIN"/>
    <property type="match status" value="1"/>
</dbReference>
<dbReference type="InterPro" id="IPR056336">
    <property type="entry name" value="YVC1_C"/>
</dbReference>
<feature type="transmembrane region" description="Helical" evidence="2">
    <location>
        <begin position="411"/>
        <end position="430"/>
    </location>
</feature>
<dbReference type="PANTHER" id="PTHR35859">
    <property type="entry name" value="NONSELECTIVE CATION CHANNEL PROTEIN"/>
    <property type="match status" value="1"/>
</dbReference>
<feature type="compositionally biased region" description="Polar residues" evidence="1">
    <location>
        <begin position="581"/>
        <end position="595"/>
    </location>
</feature>
<evidence type="ECO:0000313" key="4">
    <source>
        <dbReference type="EMBL" id="CAF9903560.1"/>
    </source>
</evidence>
<keyword evidence="2" id="KW-0472">Membrane</keyword>
<feature type="transmembrane region" description="Helical" evidence="2">
    <location>
        <begin position="347"/>
        <end position="365"/>
    </location>
</feature>
<keyword evidence="5" id="KW-1185">Reference proteome</keyword>
<evidence type="ECO:0000259" key="3">
    <source>
        <dbReference type="Pfam" id="PF23317"/>
    </source>
</evidence>
<dbReference type="OrthoDB" id="310870at2759"/>
<feature type="compositionally biased region" description="Polar residues" evidence="1">
    <location>
        <begin position="613"/>
        <end position="641"/>
    </location>
</feature>
<evidence type="ECO:0000256" key="2">
    <source>
        <dbReference type="SAM" id="Phobius"/>
    </source>
</evidence>
<comment type="caution">
    <text evidence="4">The sequence shown here is derived from an EMBL/GenBank/DDBJ whole genome shotgun (WGS) entry which is preliminary data.</text>
</comment>
<feature type="compositionally biased region" description="Polar residues" evidence="1">
    <location>
        <begin position="738"/>
        <end position="747"/>
    </location>
</feature>
<feature type="compositionally biased region" description="Polar residues" evidence="1">
    <location>
        <begin position="141"/>
        <end position="155"/>
    </location>
</feature>